<name>A0A517E1L4_9FIRM</name>
<dbReference type="KEGG" id="sted:SPTER_48970"/>
<dbReference type="Gene3D" id="3.40.50.1980">
    <property type="entry name" value="Nitrogenase molybdenum iron protein domain"/>
    <property type="match status" value="2"/>
</dbReference>
<reference evidence="2 3" key="1">
    <citation type="submission" date="2019-02" db="EMBL/GenBank/DDBJ databases">
        <title>Closed genome of Sporomusa termitida DSM 4440.</title>
        <authorList>
            <person name="Poehlein A."/>
            <person name="Daniel R."/>
        </authorList>
    </citation>
    <scope>NUCLEOTIDE SEQUENCE [LARGE SCALE GENOMIC DNA]</scope>
    <source>
        <strain evidence="2 3">DSM 4440</strain>
        <plasmid evidence="3">pspter</plasmid>
    </source>
</reference>
<evidence type="ECO:0000259" key="1">
    <source>
        <dbReference type="Pfam" id="PF00148"/>
    </source>
</evidence>
<dbReference type="Proteomes" id="UP000320776">
    <property type="component" value="Plasmid pSPTER"/>
</dbReference>
<proteinExistence type="predicted"/>
<dbReference type="RefSeq" id="WP_144353093.1">
    <property type="nucleotide sequence ID" value="NZ_CP036260.1"/>
</dbReference>
<dbReference type="GO" id="GO:0016491">
    <property type="term" value="F:oxidoreductase activity"/>
    <property type="evidence" value="ECO:0007669"/>
    <property type="project" value="UniProtKB-KW"/>
</dbReference>
<dbReference type="InterPro" id="IPR052673">
    <property type="entry name" value="Ni-siroh_cyclase_CfbD"/>
</dbReference>
<dbReference type="Pfam" id="PF00148">
    <property type="entry name" value="Oxidored_nitro"/>
    <property type="match status" value="1"/>
</dbReference>
<dbReference type="InterPro" id="IPR000510">
    <property type="entry name" value="Nase/OxRdtase_comp1"/>
</dbReference>
<keyword evidence="2" id="KW-0560">Oxidoreductase</keyword>
<gene>
    <name evidence="2" type="primary">bchB_8</name>
    <name evidence="2" type="ORF">SPTER_48970</name>
</gene>
<sequence>MGLHRFKPIPSGRMGMLWTLASIRDAALLEFGCMGHMLYGRVFLNRAGVMDACKLYATHLDETDVALGGTGRLSRAVADIACRDKPRVLFLLPSAVPEIIGTDIPALCRELQPDYPDMRLLPFSNVGFDSGQHRGIQATLLQLVKILPQDVPKTPLPTFNLIGSCADLFRFQADAGEIARILAGTFRLRPLCVLTSDTSVKQIEQLGGAHVNLVLRREGVPAAEQLQQRFGTPYLLARPYGIQGTCECLEQLAQITGITPDRSYVNGQRNEALRLISPALPLFRQVREHPENRRLSVGGHADVVKGILSFACGELSLPQGRCWCDSPAMASEDVPYFTEEQWTQAVQSQGNGLLMASGEVLAWAGRNAELQIANPDIKWRLNPYEPPFVGFRGAVHLVSLWINEALRQQ</sequence>
<geneLocation type="plasmid" evidence="3">
    <name>pspter</name>
</geneLocation>
<dbReference type="AlphaFoldDB" id="A0A517E1L4"/>
<dbReference type="EC" id="1.3.7.7" evidence="2"/>
<keyword evidence="2" id="KW-0614">Plasmid</keyword>
<dbReference type="EMBL" id="CP036260">
    <property type="protein sequence ID" value="QDR83406.1"/>
    <property type="molecule type" value="Genomic_DNA"/>
</dbReference>
<feature type="domain" description="Nitrogenase/oxidoreductase component 1" evidence="1">
    <location>
        <begin position="14"/>
        <end position="404"/>
    </location>
</feature>
<evidence type="ECO:0000313" key="3">
    <source>
        <dbReference type="Proteomes" id="UP000320776"/>
    </source>
</evidence>
<evidence type="ECO:0000313" key="2">
    <source>
        <dbReference type="EMBL" id="QDR83406.1"/>
    </source>
</evidence>
<dbReference type="OrthoDB" id="3199475at2"/>
<dbReference type="PANTHER" id="PTHR42846">
    <property type="entry name" value="NI-SIROHYDROCHLORIN A,C-DIAMIDE REDUCTIVE CYCLASE COMPLEX, COMPONENT CFBD"/>
    <property type="match status" value="1"/>
</dbReference>
<dbReference type="SUPFAM" id="SSF53807">
    <property type="entry name" value="Helical backbone' metal receptor"/>
    <property type="match status" value="1"/>
</dbReference>
<organism evidence="2 3">
    <name type="scientific">Sporomusa termitida</name>
    <dbReference type="NCBI Taxonomy" id="2377"/>
    <lineage>
        <taxon>Bacteria</taxon>
        <taxon>Bacillati</taxon>
        <taxon>Bacillota</taxon>
        <taxon>Negativicutes</taxon>
        <taxon>Selenomonadales</taxon>
        <taxon>Sporomusaceae</taxon>
        <taxon>Sporomusa</taxon>
    </lineage>
</organism>
<protein>
    <submittedName>
        <fullName evidence="2">Light-independent protochlorophyllide reductase subunit B</fullName>
        <ecNumber evidence="2">1.3.7.7</ecNumber>
    </submittedName>
</protein>
<accession>A0A517E1L4</accession>
<keyword evidence="3" id="KW-1185">Reference proteome</keyword>
<dbReference type="PANTHER" id="PTHR42846:SF1">
    <property type="entry name" value="NI-SIROHYDROCHLORIN A,C-DIAMIDE REDUCTIVE CYCLASE COMPLEX, COMPONENT CFBD"/>
    <property type="match status" value="1"/>
</dbReference>